<keyword evidence="2" id="KW-0472">Membrane</keyword>
<keyword evidence="2" id="KW-0812">Transmembrane</keyword>
<evidence type="ECO:0000256" key="2">
    <source>
        <dbReference type="SAM" id="Phobius"/>
    </source>
</evidence>
<name>A0ABS9D7J6_9ALTE</name>
<gene>
    <name evidence="3" type="ORF">L0668_07735</name>
</gene>
<reference evidence="3 4" key="1">
    <citation type="submission" date="2022-01" db="EMBL/GenBank/DDBJ databases">
        <title>Paraglaciecola sp. G1-23.</title>
        <authorList>
            <person name="Jin M.S."/>
            <person name="Han D.M."/>
            <person name="Kim H.M."/>
            <person name="Jeon C.O."/>
        </authorList>
    </citation>
    <scope>NUCLEOTIDE SEQUENCE [LARGE SCALE GENOMIC DNA]</scope>
    <source>
        <strain evidence="3 4">G1-23</strain>
    </source>
</reference>
<keyword evidence="2" id="KW-1133">Transmembrane helix</keyword>
<organism evidence="3 4">
    <name type="scientific">Paraglaciecola algarum</name>
    <dbReference type="NCBI Taxonomy" id="3050085"/>
    <lineage>
        <taxon>Bacteria</taxon>
        <taxon>Pseudomonadati</taxon>
        <taxon>Pseudomonadota</taxon>
        <taxon>Gammaproteobacteria</taxon>
        <taxon>Alteromonadales</taxon>
        <taxon>Alteromonadaceae</taxon>
        <taxon>Paraglaciecola</taxon>
    </lineage>
</organism>
<evidence type="ECO:0000313" key="4">
    <source>
        <dbReference type="Proteomes" id="UP001521137"/>
    </source>
</evidence>
<keyword evidence="1" id="KW-0175">Coiled coil</keyword>
<dbReference type="Proteomes" id="UP001521137">
    <property type="component" value="Unassembled WGS sequence"/>
</dbReference>
<evidence type="ECO:0000313" key="3">
    <source>
        <dbReference type="EMBL" id="MCF2947993.1"/>
    </source>
</evidence>
<feature type="coiled-coil region" evidence="1">
    <location>
        <begin position="60"/>
        <end position="93"/>
    </location>
</feature>
<comment type="caution">
    <text evidence="3">The sequence shown here is derived from an EMBL/GenBank/DDBJ whole genome shotgun (WGS) entry which is preliminary data.</text>
</comment>
<evidence type="ECO:0000256" key="1">
    <source>
        <dbReference type="SAM" id="Coils"/>
    </source>
</evidence>
<sequence length="214" mass="23902">MSEHPKSFFQSFTGVITAIASLIVAITGLYAATDGFNFGSNTQQTEIVEPNNEQDHLTQLQNLKRQKEIDDLRIQQEKRNLLAQQEIAALKAQLHQTAQIESVDVSYQQTNSQYATPNISGNWTLTNQIGTYVFVIEQNGNQLSVQEYDSFNNNVGSGNGVINGTDVELNWTEPYLFVMTIDLEADLTLNASGTLLSGTMYSEESQVPIRLYRQ</sequence>
<dbReference type="EMBL" id="JAKGAS010000003">
    <property type="protein sequence ID" value="MCF2947993.1"/>
    <property type="molecule type" value="Genomic_DNA"/>
</dbReference>
<dbReference type="RefSeq" id="WP_235311540.1">
    <property type="nucleotide sequence ID" value="NZ_JAKGAS010000003.1"/>
</dbReference>
<keyword evidence="4" id="KW-1185">Reference proteome</keyword>
<protein>
    <submittedName>
        <fullName evidence="3">Uncharacterized protein</fullName>
    </submittedName>
</protein>
<accession>A0ABS9D7J6</accession>
<proteinExistence type="predicted"/>
<feature type="transmembrane region" description="Helical" evidence="2">
    <location>
        <begin position="12"/>
        <end position="32"/>
    </location>
</feature>